<gene>
    <name evidence="2" type="ORF">CWB99_14620</name>
</gene>
<dbReference type="AlphaFoldDB" id="A0A5S3WJM1"/>
<feature type="chain" id="PRO_5024426545" evidence="1">
    <location>
        <begin position="22"/>
        <end position="311"/>
    </location>
</feature>
<organism evidence="2 3">
    <name type="scientific">Pseudoalteromonas rubra</name>
    <dbReference type="NCBI Taxonomy" id="43658"/>
    <lineage>
        <taxon>Bacteria</taxon>
        <taxon>Pseudomonadati</taxon>
        <taxon>Pseudomonadota</taxon>
        <taxon>Gammaproteobacteria</taxon>
        <taxon>Alteromonadales</taxon>
        <taxon>Pseudoalteromonadaceae</taxon>
        <taxon>Pseudoalteromonas</taxon>
    </lineage>
</organism>
<name>A0A5S3WJM1_9GAMM</name>
<dbReference type="OrthoDB" id="1633687at2"/>
<dbReference type="RefSeq" id="WP_138552924.1">
    <property type="nucleotide sequence ID" value="NZ_PNCI01000033.1"/>
</dbReference>
<evidence type="ECO:0000256" key="1">
    <source>
        <dbReference type="SAM" id="SignalP"/>
    </source>
</evidence>
<sequence length="311" mass="33760">MMKIKSLLLGTIISLSTASYAADLSESYPITSTTYLSDGTPVDMPFHVQGEATSAVVGLIDANVAQFFLWNWQWEPVRLHCEGTASKGIGALYTQKITASPAGAYNETISSFYVKRRGSVDPILPCPGDMTEPSAQLDFTGKVLAALAAANAAQQAAGKPHNYALYNQHLMLDNPVAIRAGREIWGYPKQAADVSITITPRQHTLTLNNQYTGQSMLDVSYTRQIGVNLPLHSVGDNVLPDYLLPDYSKVPQLSGVLSSDSGWMMPFVGEFTIHSRASLTTFFLAESDFTPVAVVEFPDVSGVAMPLYNRE</sequence>
<dbReference type="Pfam" id="PF06314">
    <property type="entry name" value="ADC"/>
    <property type="match status" value="1"/>
</dbReference>
<dbReference type="GO" id="GO:0016829">
    <property type="term" value="F:lyase activity"/>
    <property type="evidence" value="ECO:0007669"/>
    <property type="project" value="InterPro"/>
</dbReference>
<feature type="signal peptide" evidence="1">
    <location>
        <begin position="1"/>
        <end position="21"/>
    </location>
</feature>
<dbReference type="Proteomes" id="UP000310249">
    <property type="component" value="Unassembled WGS sequence"/>
</dbReference>
<evidence type="ECO:0000313" key="3">
    <source>
        <dbReference type="Proteomes" id="UP000310249"/>
    </source>
</evidence>
<protein>
    <submittedName>
        <fullName evidence="2">Uncharacterized protein</fullName>
    </submittedName>
</protein>
<dbReference type="InterPro" id="IPR010451">
    <property type="entry name" value="Acetoacetate_decarboxylase"/>
</dbReference>
<reference evidence="2 3" key="1">
    <citation type="submission" date="2018-01" db="EMBL/GenBank/DDBJ databases">
        <authorList>
            <person name="Paulsen S."/>
            <person name="Gram L.K."/>
        </authorList>
    </citation>
    <scope>NUCLEOTIDE SEQUENCE [LARGE SCALE GENOMIC DNA]</scope>
    <source>
        <strain evidence="2 3">S2676</strain>
    </source>
</reference>
<dbReference type="InterPro" id="IPR023375">
    <property type="entry name" value="ADC_dom_sf"/>
</dbReference>
<proteinExistence type="predicted"/>
<dbReference type="Gene3D" id="2.40.400.10">
    <property type="entry name" value="Acetoacetate decarboxylase-like"/>
    <property type="match status" value="1"/>
</dbReference>
<reference evidence="3" key="2">
    <citation type="submission" date="2019-06" db="EMBL/GenBank/DDBJ databases">
        <title>Co-occurence of chitin degradation, pigmentation and bioactivity in marine Pseudoalteromonas.</title>
        <authorList>
            <person name="Sonnenschein E.C."/>
            <person name="Bech P.K."/>
        </authorList>
    </citation>
    <scope>NUCLEOTIDE SEQUENCE [LARGE SCALE GENOMIC DNA]</scope>
    <source>
        <strain evidence="3">S2676</strain>
    </source>
</reference>
<keyword evidence="1" id="KW-0732">Signal</keyword>
<dbReference type="SUPFAM" id="SSF160104">
    <property type="entry name" value="Acetoacetate decarboxylase-like"/>
    <property type="match status" value="1"/>
</dbReference>
<dbReference type="EMBL" id="PNCI01000033">
    <property type="protein sequence ID" value="TMP27513.1"/>
    <property type="molecule type" value="Genomic_DNA"/>
</dbReference>
<comment type="caution">
    <text evidence="2">The sequence shown here is derived from an EMBL/GenBank/DDBJ whole genome shotgun (WGS) entry which is preliminary data.</text>
</comment>
<evidence type="ECO:0000313" key="2">
    <source>
        <dbReference type="EMBL" id="TMP27513.1"/>
    </source>
</evidence>
<accession>A0A5S3WJM1</accession>